<organism evidence="1 2">
    <name type="scientific">Streptacidiphilus cavernicola</name>
    <dbReference type="NCBI Taxonomy" id="3342716"/>
    <lineage>
        <taxon>Bacteria</taxon>
        <taxon>Bacillati</taxon>
        <taxon>Actinomycetota</taxon>
        <taxon>Actinomycetes</taxon>
        <taxon>Kitasatosporales</taxon>
        <taxon>Streptomycetaceae</taxon>
        <taxon>Streptacidiphilus</taxon>
    </lineage>
</organism>
<gene>
    <name evidence="1" type="ORF">ACEZDJ_24345</name>
</gene>
<dbReference type="Proteomes" id="UP001592528">
    <property type="component" value="Unassembled WGS sequence"/>
</dbReference>
<name>A0ABV6USI7_9ACTN</name>
<sequence length="110" mass="10566">MLLLACCGTTVGCTGTAGHSRTSSGTGTISGTVVSVGGPYPGSMAEIAAEVTGSGTSRFSVRSSATDGFSLSVPAGDYAVNAHLAGPCTAAQVSVPPGGTGTARIVCQVK</sequence>
<dbReference type="EMBL" id="JBHEZZ010000014">
    <property type="protein sequence ID" value="MFC1404431.1"/>
    <property type="molecule type" value="Genomic_DNA"/>
</dbReference>
<protein>
    <recommendedName>
        <fullName evidence="3">Carboxypeptidase regulatory-like domain-containing protein</fullName>
    </recommendedName>
</protein>
<keyword evidence="2" id="KW-1185">Reference proteome</keyword>
<reference evidence="1 2" key="1">
    <citation type="submission" date="2024-09" db="EMBL/GenBank/DDBJ databases">
        <authorList>
            <person name="Lee S.D."/>
        </authorList>
    </citation>
    <scope>NUCLEOTIDE SEQUENCE [LARGE SCALE GENOMIC DNA]</scope>
    <source>
        <strain evidence="1 2">N1-5</strain>
    </source>
</reference>
<evidence type="ECO:0000313" key="2">
    <source>
        <dbReference type="Proteomes" id="UP001592528"/>
    </source>
</evidence>
<comment type="caution">
    <text evidence="1">The sequence shown here is derived from an EMBL/GenBank/DDBJ whole genome shotgun (WGS) entry which is preliminary data.</text>
</comment>
<evidence type="ECO:0008006" key="3">
    <source>
        <dbReference type="Google" id="ProtNLM"/>
    </source>
</evidence>
<evidence type="ECO:0000313" key="1">
    <source>
        <dbReference type="EMBL" id="MFC1404431.1"/>
    </source>
</evidence>
<proteinExistence type="predicted"/>
<accession>A0ABV6USI7</accession>
<dbReference type="RefSeq" id="WP_030264458.1">
    <property type="nucleotide sequence ID" value="NZ_JBHEZZ010000014.1"/>
</dbReference>